<accession>A0ABX2CFU0</accession>
<proteinExistence type="predicted"/>
<organism evidence="2 3">
    <name type="scientific">Bradyrhizobium aeschynomenes</name>
    <dbReference type="NCBI Taxonomy" id="2734909"/>
    <lineage>
        <taxon>Bacteria</taxon>
        <taxon>Pseudomonadati</taxon>
        <taxon>Pseudomonadota</taxon>
        <taxon>Alphaproteobacteria</taxon>
        <taxon>Hyphomicrobiales</taxon>
        <taxon>Nitrobacteraceae</taxon>
        <taxon>Bradyrhizobium</taxon>
    </lineage>
</organism>
<keyword evidence="1" id="KW-1133">Transmembrane helix</keyword>
<dbReference type="Proteomes" id="UP000886476">
    <property type="component" value="Unassembled WGS sequence"/>
</dbReference>
<feature type="transmembrane region" description="Helical" evidence="1">
    <location>
        <begin position="45"/>
        <end position="67"/>
    </location>
</feature>
<keyword evidence="1" id="KW-0812">Transmembrane</keyword>
<feature type="transmembrane region" description="Helical" evidence="1">
    <location>
        <begin position="87"/>
        <end position="106"/>
    </location>
</feature>
<evidence type="ECO:0000256" key="1">
    <source>
        <dbReference type="SAM" id="Phobius"/>
    </source>
</evidence>
<name>A0ABX2CFU0_9BRAD</name>
<gene>
    <name evidence="2" type="ORF">HL667_16215</name>
</gene>
<comment type="caution">
    <text evidence="2">The sequence shown here is derived from an EMBL/GenBank/DDBJ whole genome shotgun (WGS) entry which is preliminary data.</text>
</comment>
<feature type="transmembrane region" description="Helical" evidence="1">
    <location>
        <begin position="142"/>
        <end position="161"/>
    </location>
</feature>
<keyword evidence="1" id="KW-0472">Membrane</keyword>
<protein>
    <submittedName>
        <fullName evidence="2">Uncharacterized protein</fullName>
    </submittedName>
</protein>
<sequence>MVLERISKHWPIFTAIAIAIVSLFNIGYFLPIGIHFIGIVDITNIAYSFGLVIVLILLLGPIIFGVVQESGPSVMAQLRKRGLGAKVFAALLILSAPLGLMVGHVFGFSLLLATVWAAIFSIYMAAFTYDDFVNAGLVSSKGIFFLTWAAMLLVVLSGAWVCTHQMNSTEIFEVATKERVFTNAKVLRSSSSGFLIYVNDRVAYVPLGEIKSVVALASPIKQGSPF</sequence>
<keyword evidence="3" id="KW-1185">Reference proteome</keyword>
<dbReference type="EMBL" id="JABFDN010000004">
    <property type="protein sequence ID" value="NPU66550.1"/>
    <property type="molecule type" value="Genomic_DNA"/>
</dbReference>
<feature type="transmembrane region" description="Helical" evidence="1">
    <location>
        <begin position="12"/>
        <end position="39"/>
    </location>
</feature>
<reference evidence="2" key="1">
    <citation type="submission" date="2020-05" db="EMBL/GenBank/DDBJ databases">
        <title>Nod-independent and nitrogen-fixing Bradyrhizobium aeschynomene sp. nov. isolated from nodules of Aeschynomene indica.</title>
        <authorList>
            <person name="Zhang Z."/>
        </authorList>
    </citation>
    <scope>NUCLEOTIDE SEQUENCE</scope>
    <source>
        <strain evidence="2">83012</strain>
    </source>
</reference>
<evidence type="ECO:0000313" key="2">
    <source>
        <dbReference type="EMBL" id="NPU66550.1"/>
    </source>
</evidence>
<evidence type="ECO:0000313" key="3">
    <source>
        <dbReference type="Proteomes" id="UP000886476"/>
    </source>
</evidence>
<feature type="transmembrane region" description="Helical" evidence="1">
    <location>
        <begin position="112"/>
        <end position="130"/>
    </location>
</feature>
<dbReference type="RefSeq" id="WP_210265565.1">
    <property type="nucleotide sequence ID" value="NZ_JABFDN010000004.1"/>
</dbReference>